<feature type="compositionally biased region" description="Basic and acidic residues" evidence="1">
    <location>
        <begin position="72"/>
        <end position="118"/>
    </location>
</feature>
<dbReference type="AlphaFoldDB" id="R7Q476"/>
<keyword evidence="3" id="KW-1185">Reference proteome</keyword>
<gene>
    <name evidence="2" type="ORF">CHC_T00001070001</name>
</gene>
<sequence length="125" mass="13456">MHQGKGGERWMWHEKRRRCAMYSGQRAGRGRAAGKGWEQVVRDVCQSGVASVAGQAQQVGCSQHNNVSGGRAELEMERAWAQEGGRRRGGEAEGRRGGEAERRRGGGVEGRRGGEAEGQRGGVAP</sequence>
<feature type="compositionally biased region" description="Polar residues" evidence="1">
    <location>
        <begin position="54"/>
        <end position="68"/>
    </location>
</feature>
<feature type="region of interest" description="Disordered" evidence="1">
    <location>
        <begin position="54"/>
        <end position="125"/>
    </location>
</feature>
<dbReference type="KEGG" id="ccp:CHC_T00001070001"/>
<proteinExistence type="predicted"/>
<protein>
    <submittedName>
        <fullName evidence="2">Uncharacterized protein</fullName>
    </submittedName>
</protein>
<reference evidence="3" key="1">
    <citation type="journal article" date="2013" name="Proc. Natl. Acad. Sci. U.S.A.">
        <title>Genome structure and metabolic features in the red seaweed Chondrus crispus shed light on evolution of the Archaeplastida.</title>
        <authorList>
            <person name="Collen J."/>
            <person name="Porcel B."/>
            <person name="Carre W."/>
            <person name="Ball S.G."/>
            <person name="Chaparro C."/>
            <person name="Tonon T."/>
            <person name="Barbeyron T."/>
            <person name="Michel G."/>
            <person name="Noel B."/>
            <person name="Valentin K."/>
            <person name="Elias M."/>
            <person name="Artiguenave F."/>
            <person name="Arun A."/>
            <person name="Aury J.M."/>
            <person name="Barbosa-Neto J.F."/>
            <person name="Bothwell J.H."/>
            <person name="Bouget F.Y."/>
            <person name="Brillet L."/>
            <person name="Cabello-Hurtado F."/>
            <person name="Capella-Gutierrez S."/>
            <person name="Charrier B."/>
            <person name="Cladiere L."/>
            <person name="Cock J.M."/>
            <person name="Coelho S.M."/>
            <person name="Colleoni C."/>
            <person name="Czjzek M."/>
            <person name="Da Silva C."/>
            <person name="Delage L."/>
            <person name="Denoeud F."/>
            <person name="Deschamps P."/>
            <person name="Dittami S.M."/>
            <person name="Gabaldon T."/>
            <person name="Gachon C.M."/>
            <person name="Groisillier A."/>
            <person name="Herve C."/>
            <person name="Jabbari K."/>
            <person name="Katinka M."/>
            <person name="Kloareg B."/>
            <person name="Kowalczyk N."/>
            <person name="Labadie K."/>
            <person name="Leblanc C."/>
            <person name="Lopez P.J."/>
            <person name="McLachlan D.H."/>
            <person name="Meslet-Cladiere L."/>
            <person name="Moustafa A."/>
            <person name="Nehr Z."/>
            <person name="Nyvall Collen P."/>
            <person name="Panaud O."/>
            <person name="Partensky F."/>
            <person name="Poulain J."/>
            <person name="Rensing S.A."/>
            <person name="Rousvoal S."/>
            <person name="Samson G."/>
            <person name="Symeonidi A."/>
            <person name="Weissenbach J."/>
            <person name="Zambounis A."/>
            <person name="Wincker P."/>
            <person name="Boyen C."/>
        </authorList>
    </citation>
    <scope>NUCLEOTIDE SEQUENCE [LARGE SCALE GENOMIC DNA]</scope>
    <source>
        <strain evidence="3">cv. Stackhouse</strain>
    </source>
</reference>
<accession>R7Q476</accession>
<organism evidence="2 3">
    <name type="scientific">Chondrus crispus</name>
    <name type="common">Carrageen Irish moss</name>
    <name type="synonym">Polymorpha crispa</name>
    <dbReference type="NCBI Taxonomy" id="2769"/>
    <lineage>
        <taxon>Eukaryota</taxon>
        <taxon>Rhodophyta</taxon>
        <taxon>Florideophyceae</taxon>
        <taxon>Rhodymeniophycidae</taxon>
        <taxon>Gigartinales</taxon>
        <taxon>Gigartinaceae</taxon>
        <taxon>Chondrus</taxon>
    </lineage>
</organism>
<evidence type="ECO:0000313" key="3">
    <source>
        <dbReference type="Proteomes" id="UP000012073"/>
    </source>
</evidence>
<dbReference type="RefSeq" id="XP_005712444.1">
    <property type="nucleotide sequence ID" value="XM_005712387.1"/>
</dbReference>
<dbReference type="EMBL" id="HG001534">
    <property type="protein sequence ID" value="CDF32673.1"/>
    <property type="molecule type" value="Genomic_DNA"/>
</dbReference>
<name>R7Q476_CHOCR</name>
<dbReference type="Proteomes" id="UP000012073">
    <property type="component" value="Unassembled WGS sequence"/>
</dbReference>
<dbReference type="GeneID" id="17320162"/>
<dbReference type="Gramene" id="CDF32673">
    <property type="protein sequence ID" value="CDF32673"/>
    <property type="gene ID" value="CHC_T00001070001"/>
</dbReference>
<evidence type="ECO:0000256" key="1">
    <source>
        <dbReference type="SAM" id="MobiDB-lite"/>
    </source>
</evidence>
<evidence type="ECO:0000313" key="2">
    <source>
        <dbReference type="EMBL" id="CDF32673.1"/>
    </source>
</evidence>